<reference evidence="1 2" key="1">
    <citation type="submission" date="2014-04" db="EMBL/GenBank/DDBJ databases">
        <authorList>
            <consortium name="DOE Joint Genome Institute"/>
            <person name="Kuo A."/>
            <person name="Ruytinx J."/>
            <person name="Rineau F."/>
            <person name="Colpaert J."/>
            <person name="Kohler A."/>
            <person name="Nagy L.G."/>
            <person name="Floudas D."/>
            <person name="Copeland A."/>
            <person name="Barry K.W."/>
            <person name="Cichocki N."/>
            <person name="Veneault-Fourrey C."/>
            <person name="LaButti K."/>
            <person name="Lindquist E.A."/>
            <person name="Lipzen A."/>
            <person name="Lundell T."/>
            <person name="Morin E."/>
            <person name="Murat C."/>
            <person name="Sun H."/>
            <person name="Tunlid A."/>
            <person name="Henrissat B."/>
            <person name="Grigoriev I.V."/>
            <person name="Hibbett D.S."/>
            <person name="Martin F."/>
            <person name="Nordberg H.P."/>
            <person name="Cantor M.N."/>
            <person name="Hua S.X."/>
        </authorList>
    </citation>
    <scope>NUCLEOTIDE SEQUENCE [LARGE SCALE GENOMIC DNA]</scope>
    <source>
        <strain evidence="1 2">UH-Slu-Lm8-n1</strain>
    </source>
</reference>
<dbReference type="EMBL" id="KN835577">
    <property type="protein sequence ID" value="KIK35926.1"/>
    <property type="molecule type" value="Genomic_DNA"/>
</dbReference>
<reference evidence="2" key="2">
    <citation type="submission" date="2015-01" db="EMBL/GenBank/DDBJ databases">
        <title>Evolutionary Origins and Diversification of the Mycorrhizal Mutualists.</title>
        <authorList>
            <consortium name="DOE Joint Genome Institute"/>
            <consortium name="Mycorrhizal Genomics Consortium"/>
            <person name="Kohler A."/>
            <person name="Kuo A."/>
            <person name="Nagy L.G."/>
            <person name="Floudas D."/>
            <person name="Copeland A."/>
            <person name="Barry K.W."/>
            <person name="Cichocki N."/>
            <person name="Veneault-Fourrey C."/>
            <person name="LaButti K."/>
            <person name="Lindquist E.A."/>
            <person name="Lipzen A."/>
            <person name="Lundell T."/>
            <person name="Morin E."/>
            <person name="Murat C."/>
            <person name="Riley R."/>
            <person name="Ohm R."/>
            <person name="Sun H."/>
            <person name="Tunlid A."/>
            <person name="Henrissat B."/>
            <person name="Grigoriev I.V."/>
            <person name="Hibbett D.S."/>
            <person name="Martin F."/>
        </authorList>
    </citation>
    <scope>NUCLEOTIDE SEQUENCE [LARGE SCALE GENOMIC DNA]</scope>
    <source>
        <strain evidence="2">UH-Slu-Lm8-n1</strain>
    </source>
</reference>
<dbReference type="HOGENOM" id="CLU_1723548_0_0_1"/>
<dbReference type="InParanoid" id="A0A0D0A2K3"/>
<accession>A0A0D0A2K3</accession>
<protein>
    <submittedName>
        <fullName evidence="1">Uncharacterized protein</fullName>
    </submittedName>
</protein>
<dbReference type="AlphaFoldDB" id="A0A0D0A2K3"/>
<keyword evidence="2" id="KW-1185">Reference proteome</keyword>
<evidence type="ECO:0000313" key="2">
    <source>
        <dbReference type="Proteomes" id="UP000054485"/>
    </source>
</evidence>
<proteinExistence type="predicted"/>
<evidence type="ECO:0000313" key="1">
    <source>
        <dbReference type="EMBL" id="KIK35926.1"/>
    </source>
</evidence>
<name>A0A0D0A2K3_9AGAM</name>
<dbReference type="Proteomes" id="UP000054485">
    <property type="component" value="Unassembled WGS sequence"/>
</dbReference>
<organism evidence="1 2">
    <name type="scientific">Suillus luteus UH-Slu-Lm8-n1</name>
    <dbReference type="NCBI Taxonomy" id="930992"/>
    <lineage>
        <taxon>Eukaryota</taxon>
        <taxon>Fungi</taxon>
        <taxon>Dikarya</taxon>
        <taxon>Basidiomycota</taxon>
        <taxon>Agaricomycotina</taxon>
        <taxon>Agaricomycetes</taxon>
        <taxon>Agaricomycetidae</taxon>
        <taxon>Boletales</taxon>
        <taxon>Suillineae</taxon>
        <taxon>Suillaceae</taxon>
        <taxon>Suillus</taxon>
    </lineage>
</organism>
<sequence>MPDPNNKKKHHCKCGKSTKRASKLGYCPNCSEICRGGGTATTKGGEVRVITHKEWTKYQSEDCSQCKVRREHIEAEEDEECKMPEPNSKETHHCQCGKSMTWAATLGHCPKCSEICWGVGTATTKGGEVRDITHEEWTRYKVEECSQCKVRREHIEAEEAEERIEERKE</sequence>
<gene>
    <name evidence="1" type="ORF">CY34DRAFT_551862</name>
</gene>